<organism evidence="1 2">
    <name type="scientific">Zingiber officinale</name>
    <name type="common">Ginger</name>
    <name type="synonym">Amomum zingiber</name>
    <dbReference type="NCBI Taxonomy" id="94328"/>
    <lineage>
        <taxon>Eukaryota</taxon>
        <taxon>Viridiplantae</taxon>
        <taxon>Streptophyta</taxon>
        <taxon>Embryophyta</taxon>
        <taxon>Tracheophyta</taxon>
        <taxon>Spermatophyta</taxon>
        <taxon>Magnoliopsida</taxon>
        <taxon>Liliopsida</taxon>
        <taxon>Zingiberales</taxon>
        <taxon>Zingiberaceae</taxon>
        <taxon>Zingiber</taxon>
    </lineage>
</organism>
<dbReference type="InterPro" id="IPR039349">
    <property type="entry name" value="PRIN2"/>
</dbReference>
<dbReference type="GO" id="GO:0010468">
    <property type="term" value="P:regulation of gene expression"/>
    <property type="evidence" value="ECO:0007669"/>
    <property type="project" value="InterPro"/>
</dbReference>
<name>A0A8J5BF32_ZINOF</name>
<dbReference type="Proteomes" id="UP000734854">
    <property type="component" value="Unassembled WGS sequence"/>
</dbReference>
<reference evidence="1 2" key="1">
    <citation type="submission" date="2020-08" db="EMBL/GenBank/DDBJ databases">
        <title>Plant Genome Project.</title>
        <authorList>
            <person name="Zhang R.-G."/>
        </authorList>
    </citation>
    <scope>NUCLEOTIDE SEQUENCE [LARGE SCALE GENOMIC DNA]</scope>
    <source>
        <tissue evidence="1">Rhizome</tissue>
    </source>
</reference>
<protein>
    <submittedName>
        <fullName evidence="1">Uncharacterized protein</fullName>
    </submittedName>
</protein>
<evidence type="ECO:0000313" key="2">
    <source>
        <dbReference type="Proteomes" id="UP000734854"/>
    </source>
</evidence>
<accession>A0A8J5BF32</accession>
<dbReference type="PANTHER" id="PTHR35987:SF3">
    <property type="entry name" value="PROTEIN PLASTID REDOX INSENSITIVE 2-LIKE ISOFORM X1"/>
    <property type="match status" value="1"/>
</dbReference>
<dbReference type="AlphaFoldDB" id="A0A8J5BF32"/>
<dbReference type="EMBL" id="JACMSC010000021">
    <property type="protein sequence ID" value="KAG6470966.1"/>
    <property type="molecule type" value="Genomic_DNA"/>
</dbReference>
<keyword evidence="2" id="KW-1185">Reference proteome</keyword>
<sequence>MTRLCCVGLRPISSSFLPFALSEPSRFRFAIRRLARFPQWPIGLSTPSPSMNVAIGTSAGSTWRAAWQQPVYLYPDPIPEFAKIETRKFEDELRKKLVKSKEVFRDDVDEVVKICAEIFKDFLETEYGGPGTLLVEPFTDMLLGLKVNKLSGAAVAARAAFLWAQNCLDQDWEIWNFQQSH</sequence>
<comment type="caution">
    <text evidence="1">The sequence shown here is derived from an EMBL/GenBank/DDBJ whole genome shotgun (WGS) entry which is preliminary data.</text>
</comment>
<evidence type="ECO:0000313" key="1">
    <source>
        <dbReference type="EMBL" id="KAG6470966.1"/>
    </source>
</evidence>
<gene>
    <name evidence="1" type="ORF">ZIOFF_072055</name>
</gene>
<dbReference type="PANTHER" id="PTHR35987">
    <property type="entry name" value="PROTEIN PLASTID REDOX INSENSITIVE 2, CHLOROPLASTIC-RELATED"/>
    <property type="match status" value="1"/>
</dbReference>
<proteinExistence type="predicted"/>